<name>A0A1I2HH65_9ACTN</name>
<dbReference type="SUPFAM" id="SSF74853">
    <property type="entry name" value="Lamin A/C globular tail domain"/>
    <property type="match status" value="1"/>
</dbReference>
<dbReference type="PROSITE" id="PS51841">
    <property type="entry name" value="LTD"/>
    <property type="match status" value="1"/>
</dbReference>
<feature type="chain" id="PRO_5010213217" evidence="2">
    <location>
        <begin position="33"/>
        <end position="198"/>
    </location>
</feature>
<feature type="domain" description="LTD" evidence="3">
    <location>
        <begin position="22"/>
        <end position="152"/>
    </location>
</feature>
<dbReference type="Gene3D" id="2.60.40.1260">
    <property type="entry name" value="Lamin Tail domain"/>
    <property type="match status" value="1"/>
</dbReference>
<dbReference type="Proteomes" id="UP000181942">
    <property type="component" value="Unassembled WGS sequence"/>
</dbReference>
<reference evidence="4 5" key="1">
    <citation type="submission" date="2016-10" db="EMBL/GenBank/DDBJ databases">
        <authorList>
            <person name="de Groot N.N."/>
        </authorList>
    </citation>
    <scope>NUCLEOTIDE SEQUENCE [LARGE SCALE GENOMIC DNA]</scope>
    <source>
        <strain evidence="4 5">OK461</strain>
    </source>
</reference>
<gene>
    <name evidence="4" type="ORF">SAMN02787118_105144</name>
</gene>
<sequence>MSASAPVTVRRLAAATLTLVAVAGAATLPASAADRTDRQAAVRIADVQHGFVGDGVRSNRSLNSEWVEVTNGARRAVNLSGWTLSDRDGHTYTFHHYRLDGRSVVRVHTGMGRDTSRDLYQDRRTSVWGDRSDTAALRDEHGRLVDTLSWGARHPGNRDGAYGGERGGEYRGEHGGRRDVGDRHDLDGRHGERHDGRR</sequence>
<dbReference type="Pfam" id="PF00932">
    <property type="entry name" value="LTD"/>
    <property type="match status" value="1"/>
</dbReference>
<evidence type="ECO:0000256" key="2">
    <source>
        <dbReference type="SAM" id="SignalP"/>
    </source>
</evidence>
<evidence type="ECO:0000259" key="3">
    <source>
        <dbReference type="PROSITE" id="PS51841"/>
    </source>
</evidence>
<keyword evidence="2" id="KW-0732">Signal</keyword>
<evidence type="ECO:0000256" key="1">
    <source>
        <dbReference type="SAM" id="MobiDB-lite"/>
    </source>
</evidence>
<proteinExistence type="predicted"/>
<dbReference type="AlphaFoldDB" id="A0A1I2HH65"/>
<dbReference type="InterPro" id="IPR001322">
    <property type="entry name" value="Lamin_tail_dom"/>
</dbReference>
<dbReference type="InterPro" id="IPR036415">
    <property type="entry name" value="Lamin_tail_dom_sf"/>
</dbReference>
<evidence type="ECO:0000313" key="4">
    <source>
        <dbReference type="EMBL" id="SFF28763.1"/>
    </source>
</evidence>
<organism evidence="4 5">
    <name type="scientific">Streptomyces mirabilis</name>
    <dbReference type="NCBI Taxonomy" id="68239"/>
    <lineage>
        <taxon>Bacteria</taxon>
        <taxon>Bacillati</taxon>
        <taxon>Actinomycetota</taxon>
        <taxon>Actinomycetes</taxon>
        <taxon>Kitasatosporales</taxon>
        <taxon>Streptomycetaceae</taxon>
        <taxon>Streptomyces</taxon>
    </lineage>
</organism>
<accession>A0A1I2HH65</accession>
<dbReference type="OrthoDB" id="3828227at2"/>
<feature type="region of interest" description="Disordered" evidence="1">
    <location>
        <begin position="149"/>
        <end position="198"/>
    </location>
</feature>
<feature type="signal peptide" evidence="2">
    <location>
        <begin position="1"/>
        <end position="32"/>
    </location>
</feature>
<dbReference type="EMBL" id="FONR01000005">
    <property type="protein sequence ID" value="SFF28763.1"/>
    <property type="molecule type" value="Genomic_DNA"/>
</dbReference>
<feature type="compositionally biased region" description="Basic and acidic residues" evidence="1">
    <location>
        <begin position="166"/>
        <end position="198"/>
    </location>
</feature>
<evidence type="ECO:0000313" key="5">
    <source>
        <dbReference type="Proteomes" id="UP000181942"/>
    </source>
</evidence>
<protein>
    <submittedName>
        <fullName evidence="4">Lamin Tail Domain</fullName>
    </submittedName>
</protein>